<accession>A0A1I7J950</accession>
<sequence length="65" mass="7657">MAKNKKSQYVILDLGKKISADELIWEKQATLALEIIRENSSNPYSRLHVHRVIPCRFERGKLYRT</sequence>
<keyword evidence="2" id="KW-1185">Reference proteome</keyword>
<organism evidence="1 2">
    <name type="scientific">Alicyclobacillus macrosporangiidus</name>
    <dbReference type="NCBI Taxonomy" id="392015"/>
    <lineage>
        <taxon>Bacteria</taxon>
        <taxon>Bacillati</taxon>
        <taxon>Bacillota</taxon>
        <taxon>Bacilli</taxon>
        <taxon>Bacillales</taxon>
        <taxon>Alicyclobacillaceae</taxon>
        <taxon>Alicyclobacillus</taxon>
    </lineage>
</organism>
<protein>
    <submittedName>
        <fullName evidence="1">Uncharacterized protein</fullName>
    </submittedName>
</protein>
<dbReference type="EMBL" id="FPBV01000009">
    <property type="protein sequence ID" value="SFU81662.1"/>
    <property type="molecule type" value="Genomic_DNA"/>
</dbReference>
<dbReference type="AlphaFoldDB" id="A0A1I7J950"/>
<name>A0A1I7J950_9BACL</name>
<evidence type="ECO:0000313" key="2">
    <source>
        <dbReference type="Proteomes" id="UP000183508"/>
    </source>
</evidence>
<reference evidence="2" key="1">
    <citation type="submission" date="2016-10" db="EMBL/GenBank/DDBJ databases">
        <authorList>
            <person name="Varghese N."/>
        </authorList>
    </citation>
    <scope>NUCLEOTIDE SEQUENCE [LARGE SCALE GENOMIC DNA]</scope>
    <source>
        <strain evidence="2">DSM 17980</strain>
    </source>
</reference>
<evidence type="ECO:0000313" key="1">
    <source>
        <dbReference type="EMBL" id="SFU81662.1"/>
    </source>
</evidence>
<dbReference type="Proteomes" id="UP000183508">
    <property type="component" value="Unassembled WGS sequence"/>
</dbReference>
<gene>
    <name evidence="1" type="ORF">SAMN05421543_10915</name>
</gene>
<dbReference type="RefSeq" id="WP_139234646.1">
    <property type="nucleotide sequence ID" value="NZ_FPBV01000009.1"/>
</dbReference>
<dbReference type="OrthoDB" id="9967463at2"/>
<proteinExistence type="predicted"/>